<sequence>MKISVIIPTLQEEGLIGSLVQHLFEASAGFLEEIIVADGGSQDKTVSTAEAAGASVVKCPQASRARQMNAGARAAKGEILHFIHADSWPPQGFDAEVVKAVAQGKRCGCFRSRFKTSSRFLLLNSYCTRFPGLLFRGGGQTLFVTRDLFLKEGGYDEQLVVMEEYDLIRRLAKRAKFRIVPKEVLVSSRKYEQNGNVRLQFAYGLVMLLYFMGSPQQRLIQVYKALIK</sequence>
<keyword evidence="5" id="KW-0472">Membrane</keyword>
<proteinExistence type="predicted"/>
<dbReference type="GO" id="GO:0005886">
    <property type="term" value="C:plasma membrane"/>
    <property type="evidence" value="ECO:0007669"/>
    <property type="project" value="UniProtKB-SubCell"/>
</dbReference>
<evidence type="ECO:0000256" key="1">
    <source>
        <dbReference type="ARBA" id="ARBA00004236"/>
    </source>
</evidence>
<dbReference type="InterPro" id="IPR001173">
    <property type="entry name" value="Glyco_trans_2-like"/>
</dbReference>
<dbReference type="PANTHER" id="PTHR43646:SF2">
    <property type="entry name" value="GLYCOSYLTRANSFERASE 2-LIKE DOMAIN-CONTAINING PROTEIN"/>
    <property type="match status" value="1"/>
</dbReference>
<evidence type="ECO:0000313" key="8">
    <source>
        <dbReference type="Proteomes" id="UP000061382"/>
    </source>
</evidence>
<reference evidence="7 8" key="1">
    <citation type="submission" date="2015-08" db="EMBL/GenBank/DDBJ databases">
        <title>Complete genome sequence of Rufibacter tibetensis strain 1351t, a radiation-resistant bacterium from tibet plateau.</title>
        <authorList>
            <person name="Dai J."/>
        </authorList>
    </citation>
    <scope>NUCLEOTIDE SEQUENCE [LARGE SCALE GENOMIC DNA]</scope>
    <source>
        <strain evidence="7 8">1351</strain>
    </source>
</reference>
<dbReference type="InterPro" id="IPR029044">
    <property type="entry name" value="Nucleotide-diphossugar_trans"/>
</dbReference>
<evidence type="ECO:0000259" key="6">
    <source>
        <dbReference type="Pfam" id="PF00535"/>
    </source>
</evidence>
<organism evidence="7 8">
    <name type="scientific">Rufibacter tibetensis</name>
    <dbReference type="NCBI Taxonomy" id="512763"/>
    <lineage>
        <taxon>Bacteria</taxon>
        <taxon>Pseudomonadati</taxon>
        <taxon>Bacteroidota</taxon>
        <taxon>Cytophagia</taxon>
        <taxon>Cytophagales</taxon>
        <taxon>Hymenobacteraceae</taxon>
        <taxon>Rufibacter</taxon>
    </lineage>
</organism>
<evidence type="ECO:0000313" key="7">
    <source>
        <dbReference type="EMBL" id="ALI97681.1"/>
    </source>
</evidence>
<dbReference type="GO" id="GO:0016757">
    <property type="term" value="F:glycosyltransferase activity"/>
    <property type="evidence" value="ECO:0007669"/>
    <property type="project" value="UniProtKB-KW"/>
</dbReference>
<keyword evidence="2" id="KW-1003">Cell membrane</keyword>
<dbReference type="Gene3D" id="3.90.550.10">
    <property type="entry name" value="Spore Coat Polysaccharide Biosynthesis Protein SpsA, Chain A"/>
    <property type="match status" value="1"/>
</dbReference>
<dbReference type="AlphaFoldDB" id="A0A0P0BYZ9"/>
<dbReference type="EMBL" id="CP012643">
    <property type="protein sequence ID" value="ALI97681.1"/>
    <property type="molecule type" value="Genomic_DNA"/>
</dbReference>
<dbReference type="InterPro" id="IPR026461">
    <property type="entry name" value="Trfase_2_rSAM/seldom_assoc"/>
</dbReference>
<protein>
    <recommendedName>
        <fullName evidence="6">Glycosyltransferase 2-like domain-containing protein</fullName>
    </recommendedName>
</protein>
<feature type="domain" description="Glycosyltransferase 2-like" evidence="6">
    <location>
        <begin position="4"/>
        <end position="120"/>
    </location>
</feature>
<dbReference type="PATRIC" id="fig|512763.3.peg.14"/>
<dbReference type="Proteomes" id="UP000061382">
    <property type="component" value="Chromosome"/>
</dbReference>
<evidence type="ECO:0000256" key="5">
    <source>
        <dbReference type="ARBA" id="ARBA00023136"/>
    </source>
</evidence>
<dbReference type="STRING" id="512763.DC20_00075"/>
<evidence type="ECO:0000256" key="4">
    <source>
        <dbReference type="ARBA" id="ARBA00022679"/>
    </source>
</evidence>
<gene>
    <name evidence="7" type="ORF">DC20_00075</name>
</gene>
<name>A0A0P0BYZ9_9BACT</name>
<dbReference type="KEGG" id="rti:DC20_00075"/>
<dbReference type="Pfam" id="PF00535">
    <property type="entry name" value="Glycos_transf_2"/>
    <property type="match status" value="1"/>
</dbReference>
<evidence type="ECO:0000256" key="2">
    <source>
        <dbReference type="ARBA" id="ARBA00022475"/>
    </source>
</evidence>
<dbReference type="RefSeq" id="WP_062541961.1">
    <property type="nucleotide sequence ID" value="NZ_CP012643.1"/>
</dbReference>
<keyword evidence="4" id="KW-0808">Transferase</keyword>
<keyword evidence="8" id="KW-1185">Reference proteome</keyword>
<keyword evidence="3" id="KW-0328">Glycosyltransferase</keyword>
<dbReference type="CDD" id="cd02522">
    <property type="entry name" value="GT_2_like_a"/>
    <property type="match status" value="1"/>
</dbReference>
<dbReference type="PANTHER" id="PTHR43646">
    <property type="entry name" value="GLYCOSYLTRANSFERASE"/>
    <property type="match status" value="1"/>
</dbReference>
<comment type="subcellular location">
    <subcellularLocation>
        <location evidence="1">Cell membrane</location>
    </subcellularLocation>
</comment>
<evidence type="ECO:0000256" key="3">
    <source>
        <dbReference type="ARBA" id="ARBA00022676"/>
    </source>
</evidence>
<dbReference type="OrthoDB" id="9810303at2"/>
<accession>A0A0P0BYZ9</accession>
<dbReference type="SUPFAM" id="SSF53448">
    <property type="entry name" value="Nucleotide-diphospho-sugar transferases"/>
    <property type="match status" value="1"/>
</dbReference>
<dbReference type="NCBIfam" id="TIGR04283">
    <property type="entry name" value="glyco_like_mftF"/>
    <property type="match status" value="1"/>
</dbReference>